<evidence type="ECO:0000313" key="1">
    <source>
        <dbReference type="EMBL" id="QNR23189.1"/>
    </source>
</evidence>
<dbReference type="InterPro" id="IPR021866">
    <property type="entry name" value="SpoIIAA-like"/>
</dbReference>
<dbReference type="AlphaFoldDB" id="A0A7H0VBU1"/>
<evidence type="ECO:0000313" key="2">
    <source>
        <dbReference type="Proteomes" id="UP000516305"/>
    </source>
</evidence>
<dbReference type="Pfam" id="PF11964">
    <property type="entry name" value="SpoIIAA-like"/>
    <property type="match status" value="1"/>
</dbReference>
<organism evidence="1 2">
    <name type="scientific">Croceimicrobium hydrocarbonivorans</name>
    <dbReference type="NCBI Taxonomy" id="2761580"/>
    <lineage>
        <taxon>Bacteria</taxon>
        <taxon>Pseudomonadati</taxon>
        <taxon>Bacteroidota</taxon>
        <taxon>Flavobacteriia</taxon>
        <taxon>Flavobacteriales</taxon>
        <taxon>Owenweeksiaceae</taxon>
        <taxon>Croceimicrobium</taxon>
    </lineage>
</organism>
<protein>
    <submittedName>
        <fullName evidence="1">STAS/SEC14 domain-containing protein</fullName>
    </submittedName>
</protein>
<dbReference type="RefSeq" id="WP_210757725.1">
    <property type="nucleotide sequence ID" value="NZ_CP060139.1"/>
</dbReference>
<dbReference type="Proteomes" id="UP000516305">
    <property type="component" value="Chromosome"/>
</dbReference>
<proteinExistence type="predicted"/>
<gene>
    <name evidence="1" type="ORF">H4K34_12490</name>
</gene>
<dbReference type="EMBL" id="CP060139">
    <property type="protein sequence ID" value="QNR23189.1"/>
    <property type="molecule type" value="Genomic_DNA"/>
</dbReference>
<dbReference type="InterPro" id="IPR036513">
    <property type="entry name" value="STAS_dom_sf"/>
</dbReference>
<name>A0A7H0VBU1_9FLAO</name>
<accession>A0A7H0VBU1</accession>
<dbReference type="KEGG" id="chyd:H4K34_12490"/>
<dbReference type="Gene3D" id="3.40.50.10600">
    <property type="entry name" value="SpoIIaa-like domains"/>
    <property type="match status" value="1"/>
</dbReference>
<sequence length="117" mass="14178">MIQIEENIDKIYMVATGKLDDTDYDKMLPLLWQKIEQHEQISWYFEMQDFEGWSASALWRDAKFDLKNKEHLKKVAIVGQKKWHELMTDIMKPFTDADIRYFDEEEAEEAREWINSK</sequence>
<dbReference type="SUPFAM" id="SSF52091">
    <property type="entry name" value="SpoIIaa-like"/>
    <property type="match status" value="1"/>
</dbReference>
<keyword evidence="2" id="KW-1185">Reference proteome</keyword>
<reference evidence="1 2" key="1">
    <citation type="submission" date="2020-08" db="EMBL/GenBank/DDBJ databases">
        <title>Croceimicrobium hydrocarbonivorans gen. nov., sp. nov., a novel marine bacterium isolated from a bacterial consortium that degrades polyethylene terephthalate.</title>
        <authorList>
            <person name="Liu R."/>
        </authorList>
    </citation>
    <scope>NUCLEOTIDE SEQUENCE [LARGE SCALE GENOMIC DNA]</scope>
    <source>
        <strain evidence="1 2">A20-9</strain>
    </source>
</reference>
<dbReference type="InterPro" id="IPR038396">
    <property type="entry name" value="SpoIIAA-like_sf"/>
</dbReference>